<dbReference type="EMBL" id="VLXZ01000002">
    <property type="protein sequence ID" value="TSB47898.1"/>
    <property type="molecule type" value="Genomic_DNA"/>
</dbReference>
<feature type="transmembrane region" description="Helical" evidence="6">
    <location>
        <begin position="147"/>
        <end position="171"/>
    </location>
</feature>
<proteinExistence type="predicted"/>
<dbReference type="Pfam" id="PF09678">
    <property type="entry name" value="Caa3_CtaG"/>
    <property type="match status" value="1"/>
</dbReference>
<dbReference type="Proteomes" id="UP000318521">
    <property type="component" value="Unassembled WGS sequence"/>
</dbReference>
<sequence>MINMIPQLILASFFLMGLIGYLVAVVISNQSYKQWPLHRIICAVSGSFCATVAVFGPLADLGHLWFPAHMMGHLLLGMLAPLLLVLAAPMSLLLRTLPVQPARFITRLLKSWVGQISLHPIFTTLINVGGLWLLYTTELYPLMHEYVFLHLFIHLHVFIAGYLFTASILYIDPISHRLSYLYRSIVLILALAAHNILSKYLYAQPPNGVPGDQAQLGSQIMYYGGDAVDLAIIFILCLQWYKTTRPRSQWKKESTLLSY</sequence>
<keyword evidence="5 6" id="KW-0472">Membrane</keyword>
<dbReference type="OrthoDB" id="5024156at2"/>
<dbReference type="InterPro" id="IPR019108">
    <property type="entry name" value="Caa3_assmbl_CtaG-rel"/>
</dbReference>
<gene>
    <name evidence="7" type="ORF">FN960_05165</name>
</gene>
<feature type="transmembrane region" description="Helical" evidence="6">
    <location>
        <begin position="40"/>
        <end position="59"/>
    </location>
</feature>
<evidence type="ECO:0000256" key="4">
    <source>
        <dbReference type="ARBA" id="ARBA00022989"/>
    </source>
</evidence>
<comment type="caution">
    <text evidence="7">The sequence shown here is derived from an EMBL/GenBank/DDBJ whole genome shotgun (WGS) entry which is preliminary data.</text>
</comment>
<evidence type="ECO:0000256" key="3">
    <source>
        <dbReference type="ARBA" id="ARBA00022692"/>
    </source>
</evidence>
<reference evidence="7 8" key="1">
    <citation type="submission" date="2019-07" db="EMBL/GenBank/DDBJ databases">
        <authorList>
            <person name="Park Y.J."/>
            <person name="Jeong S.E."/>
            <person name="Jung H.S."/>
        </authorList>
    </citation>
    <scope>NUCLEOTIDE SEQUENCE [LARGE SCALE GENOMIC DNA]</scope>
    <source>
        <strain evidence="8">P16(2019)</strain>
    </source>
</reference>
<evidence type="ECO:0000256" key="1">
    <source>
        <dbReference type="ARBA" id="ARBA00004651"/>
    </source>
</evidence>
<keyword evidence="8" id="KW-1185">Reference proteome</keyword>
<evidence type="ECO:0000256" key="2">
    <source>
        <dbReference type="ARBA" id="ARBA00022475"/>
    </source>
</evidence>
<keyword evidence="4 6" id="KW-1133">Transmembrane helix</keyword>
<evidence type="ECO:0000256" key="5">
    <source>
        <dbReference type="ARBA" id="ARBA00023136"/>
    </source>
</evidence>
<feature type="transmembrane region" description="Helical" evidence="6">
    <location>
        <begin position="116"/>
        <end position="135"/>
    </location>
</feature>
<feature type="transmembrane region" description="Helical" evidence="6">
    <location>
        <begin position="180"/>
        <end position="200"/>
    </location>
</feature>
<comment type="subcellular location">
    <subcellularLocation>
        <location evidence="1">Cell membrane</location>
        <topology evidence="1">Multi-pass membrane protein</topology>
    </subcellularLocation>
</comment>
<feature type="transmembrane region" description="Helical" evidence="6">
    <location>
        <begin position="220"/>
        <end position="241"/>
    </location>
</feature>
<evidence type="ECO:0000313" key="7">
    <source>
        <dbReference type="EMBL" id="TSB47898.1"/>
    </source>
</evidence>
<protein>
    <submittedName>
        <fullName evidence="7">Cytochrome c oxidase assembly protein</fullName>
    </submittedName>
</protein>
<evidence type="ECO:0000313" key="8">
    <source>
        <dbReference type="Proteomes" id="UP000318521"/>
    </source>
</evidence>
<dbReference type="AlphaFoldDB" id="A0A554A2I9"/>
<feature type="transmembrane region" description="Helical" evidence="6">
    <location>
        <begin position="71"/>
        <end position="95"/>
    </location>
</feature>
<evidence type="ECO:0000256" key="6">
    <source>
        <dbReference type="SAM" id="Phobius"/>
    </source>
</evidence>
<organism evidence="7 8">
    <name type="scientific">Alkalicoccobacillus porphyridii</name>
    <dbReference type="NCBI Taxonomy" id="2597270"/>
    <lineage>
        <taxon>Bacteria</taxon>
        <taxon>Bacillati</taxon>
        <taxon>Bacillota</taxon>
        <taxon>Bacilli</taxon>
        <taxon>Bacillales</taxon>
        <taxon>Bacillaceae</taxon>
        <taxon>Alkalicoccobacillus</taxon>
    </lineage>
</organism>
<dbReference type="GO" id="GO:0005886">
    <property type="term" value="C:plasma membrane"/>
    <property type="evidence" value="ECO:0007669"/>
    <property type="project" value="UniProtKB-SubCell"/>
</dbReference>
<name>A0A554A2I9_9BACI</name>
<accession>A0A554A2I9</accession>
<keyword evidence="2" id="KW-1003">Cell membrane</keyword>
<keyword evidence="3 6" id="KW-0812">Transmembrane</keyword>
<feature type="transmembrane region" description="Helical" evidence="6">
    <location>
        <begin position="6"/>
        <end position="28"/>
    </location>
</feature>